<proteinExistence type="predicted"/>
<keyword evidence="2" id="KW-1185">Reference proteome</keyword>
<dbReference type="Proteomes" id="UP001445076">
    <property type="component" value="Unassembled WGS sequence"/>
</dbReference>
<organism evidence="1 2">
    <name type="scientific">Cherax quadricarinatus</name>
    <name type="common">Australian red claw crayfish</name>
    <dbReference type="NCBI Taxonomy" id="27406"/>
    <lineage>
        <taxon>Eukaryota</taxon>
        <taxon>Metazoa</taxon>
        <taxon>Ecdysozoa</taxon>
        <taxon>Arthropoda</taxon>
        <taxon>Crustacea</taxon>
        <taxon>Multicrustacea</taxon>
        <taxon>Malacostraca</taxon>
        <taxon>Eumalacostraca</taxon>
        <taxon>Eucarida</taxon>
        <taxon>Decapoda</taxon>
        <taxon>Pleocyemata</taxon>
        <taxon>Astacidea</taxon>
        <taxon>Parastacoidea</taxon>
        <taxon>Parastacidae</taxon>
        <taxon>Cherax</taxon>
    </lineage>
</organism>
<reference evidence="1 2" key="1">
    <citation type="journal article" date="2024" name="BMC Genomics">
        <title>Genome assembly of redclaw crayfish (Cherax quadricarinatus) provides insights into its immune adaptation and hypoxia tolerance.</title>
        <authorList>
            <person name="Liu Z."/>
            <person name="Zheng J."/>
            <person name="Li H."/>
            <person name="Fang K."/>
            <person name="Wang S."/>
            <person name="He J."/>
            <person name="Zhou D."/>
            <person name="Weng S."/>
            <person name="Chi M."/>
            <person name="Gu Z."/>
            <person name="He J."/>
            <person name="Li F."/>
            <person name="Wang M."/>
        </authorList>
    </citation>
    <scope>NUCLEOTIDE SEQUENCE [LARGE SCALE GENOMIC DNA]</scope>
    <source>
        <strain evidence="1">ZL_2023a</strain>
    </source>
</reference>
<comment type="caution">
    <text evidence="1">The sequence shown here is derived from an EMBL/GenBank/DDBJ whole genome shotgun (WGS) entry which is preliminary data.</text>
</comment>
<dbReference type="EMBL" id="JARKIK010000056">
    <property type="protein sequence ID" value="KAK8732840.1"/>
    <property type="molecule type" value="Genomic_DNA"/>
</dbReference>
<name>A0AAW0X438_CHEQU</name>
<sequence>MFSEEYVSSRSEYPALEEFYRDYDPPLLPGRHTCVGLSCLLDTRLSALELQYPGLKDSVYKVSCEEEVDNVEWYCTGDAPPVTCEKEHVLLCIRIRVCGRAGVVLLDPGYHIGEPVTVMEDGLAPQSGAIRASTARAQVMRFYRYWFWPDNPSFVAWEVTEERERKPAHQHISLIHVARPFLSGIDVAERRNLAYPFKTLVAREPTGRLRCGLYFPLRDCHRSYVTLFHLVAGLPHHVKVPLDYFLEESSREDYIDAAIEAVAAGTGRTMEDLCFTLTAVARLLSDQNLLLQLAQLNEAIDSISKNN</sequence>
<reference evidence="1" key="2">
    <citation type="submission" date="2024-01" db="EMBL/GenBank/DDBJ databases">
        <authorList>
            <person name="He J."/>
            <person name="Wang M."/>
            <person name="Zheng J."/>
            <person name="Liu Z."/>
        </authorList>
    </citation>
    <scope>NUCLEOTIDE SEQUENCE</scope>
    <source>
        <strain evidence="1">ZL_2023a</strain>
        <tissue evidence="1">Muscle</tissue>
    </source>
</reference>
<evidence type="ECO:0000313" key="1">
    <source>
        <dbReference type="EMBL" id="KAK8732839.1"/>
    </source>
</evidence>
<accession>A0AAW0X438</accession>
<evidence type="ECO:0000313" key="2">
    <source>
        <dbReference type="Proteomes" id="UP001445076"/>
    </source>
</evidence>
<dbReference type="AlphaFoldDB" id="A0AAW0X438"/>
<dbReference type="EMBL" id="JARKIK010000056">
    <property type="protein sequence ID" value="KAK8732839.1"/>
    <property type="molecule type" value="Genomic_DNA"/>
</dbReference>
<gene>
    <name evidence="1" type="ORF">OTU49_006955</name>
</gene>
<protein>
    <submittedName>
        <fullName evidence="1">Uncharacterized protein</fullName>
    </submittedName>
</protein>